<organism evidence="1 2">
    <name type="scientific">Flemingia macrophylla</name>
    <dbReference type="NCBI Taxonomy" id="520843"/>
    <lineage>
        <taxon>Eukaryota</taxon>
        <taxon>Viridiplantae</taxon>
        <taxon>Streptophyta</taxon>
        <taxon>Embryophyta</taxon>
        <taxon>Tracheophyta</taxon>
        <taxon>Spermatophyta</taxon>
        <taxon>Magnoliopsida</taxon>
        <taxon>eudicotyledons</taxon>
        <taxon>Gunneridae</taxon>
        <taxon>Pentapetalae</taxon>
        <taxon>rosids</taxon>
        <taxon>fabids</taxon>
        <taxon>Fabales</taxon>
        <taxon>Fabaceae</taxon>
        <taxon>Papilionoideae</taxon>
        <taxon>50 kb inversion clade</taxon>
        <taxon>NPAAA clade</taxon>
        <taxon>indigoferoid/millettioid clade</taxon>
        <taxon>Phaseoleae</taxon>
        <taxon>Flemingia</taxon>
    </lineage>
</organism>
<accession>A0ABD1LKC8</accession>
<keyword evidence="2" id="KW-1185">Reference proteome</keyword>
<sequence length="77" mass="8592">MVVAIDNHYPWKTKCLSLRVVSQLGPSLNSKVVLEVLHLGLHYEAEELRTEASISMPVMVLRSGLNVSSPVFERMGK</sequence>
<name>A0ABD1LKC8_9FABA</name>
<proteinExistence type="predicted"/>
<gene>
    <name evidence="1" type="ORF">Fmac_023032</name>
</gene>
<protein>
    <submittedName>
        <fullName evidence="1">Uncharacterized protein</fullName>
    </submittedName>
</protein>
<evidence type="ECO:0000313" key="2">
    <source>
        <dbReference type="Proteomes" id="UP001603857"/>
    </source>
</evidence>
<dbReference type="Proteomes" id="UP001603857">
    <property type="component" value="Unassembled WGS sequence"/>
</dbReference>
<dbReference type="EMBL" id="JBGMDY010000008">
    <property type="protein sequence ID" value="KAL2323974.1"/>
    <property type="molecule type" value="Genomic_DNA"/>
</dbReference>
<evidence type="ECO:0000313" key="1">
    <source>
        <dbReference type="EMBL" id="KAL2323974.1"/>
    </source>
</evidence>
<reference evidence="1 2" key="1">
    <citation type="submission" date="2024-08" db="EMBL/GenBank/DDBJ databases">
        <title>Insights into the chromosomal genome structure of Flemingia macrophylla.</title>
        <authorList>
            <person name="Ding Y."/>
            <person name="Zhao Y."/>
            <person name="Bi W."/>
            <person name="Wu M."/>
            <person name="Zhao G."/>
            <person name="Gong Y."/>
            <person name="Li W."/>
            <person name="Zhang P."/>
        </authorList>
    </citation>
    <scope>NUCLEOTIDE SEQUENCE [LARGE SCALE GENOMIC DNA]</scope>
    <source>
        <strain evidence="1">DYQJB</strain>
        <tissue evidence="1">Leaf</tissue>
    </source>
</reference>
<comment type="caution">
    <text evidence="1">The sequence shown here is derived from an EMBL/GenBank/DDBJ whole genome shotgun (WGS) entry which is preliminary data.</text>
</comment>
<dbReference type="AlphaFoldDB" id="A0ABD1LKC8"/>